<proteinExistence type="predicted"/>
<dbReference type="OrthoDB" id="431626at2759"/>
<dbReference type="STRING" id="425264.A0A3G2S6I6"/>
<organism evidence="5 6">
    <name type="scientific">Malassezia restricta (strain ATCC 96810 / NBRC 103918 / CBS 7877)</name>
    <name type="common">Seborrheic dermatitis infection agent</name>
    <dbReference type="NCBI Taxonomy" id="425264"/>
    <lineage>
        <taxon>Eukaryota</taxon>
        <taxon>Fungi</taxon>
        <taxon>Dikarya</taxon>
        <taxon>Basidiomycota</taxon>
        <taxon>Ustilaginomycotina</taxon>
        <taxon>Malasseziomycetes</taxon>
        <taxon>Malasseziales</taxon>
        <taxon>Malasseziaceae</taxon>
        <taxon>Malassezia</taxon>
    </lineage>
</organism>
<keyword evidence="2" id="KW-0813">Transport</keyword>
<dbReference type="EMBL" id="CP033150">
    <property type="protein sequence ID" value="AYO42929.1"/>
    <property type="molecule type" value="Genomic_DNA"/>
</dbReference>
<dbReference type="PANTHER" id="PTHR10997">
    <property type="entry name" value="IMPORTIN-7, 8, 11"/>
    <property type="match status" value="1"/>
</dbReference>
<dbReference type="SMART" id="SM00913">
    <property type="entry name" value="IBN_N"/>
    <property type="match status" value="1"/>
</dbReference>
<comment type="subcellular location">
    <subcellularLocation>
        <location evidence="1">Nucleus</location>
    </subcellularLocation>
</comment>
<accession>A0A3G2S6I6</accession>
<gene>
    <name evidence="5" type="primary">Ipo9</name>
    <name evidence="5" type="ORF">DNF11_1979</name>
</gene>
<evidence type="ECO:0000256" key="1">
    <source>
        <dbReference type="ARBA" id="ARBA00004123"/>
    </source>
</evidence>
<dbReference type="GO" id="GO:0031267">
    <property type="term" value="F:small GTPase binding"/>
    <property type="evidence" value="ECO:0007669"/>
    <property type="project" value="InterPro"/>
</dbReference>
<name>A0A3G2S6I6_MALR7</name>
<evidence type="ECO:0000313" key="5">
    <source>
        <dbReference type="EMBL" id="AYO42929.1"/>
    </source>
</evidence>
<dbReference type="SUPFAM" id="SSF48371">
    <property type="entry name" value="ARM repeat"/>
    <property type="match status" value="1"/>
</dbReference>
<dbReference type="InterPro" id="IPR011989">
    <property type="entry name" value="ARM-like"/>
</dbReference>
<dbReference type="PROSITE" id="PS50166">
    <property type="entry name" value="IMPORTIN_B_NT"/>
    <property type="match status" value="1"/>
</dbReference>
<dbReference type="GO" id="GO:0006606">
    <property type="term" value="P:protein import into nucleus"/>
    <property type="evidence" value="ECO:0007669"/>
    <property type="project" value="TreeGrafter"/>
</dbReference>
<dbReference type="AlphaFoldDB" id="A0A3G2S6I6"/>
<dbReference type="GO" id="GO:0005829">
    <property type="term" value="C:cytosol"/>
    <property type="evidence" value="ECO:0007669"/>
    <property type="project" value="TreeGrafter"/>
</dbReference>
<sequence>MDTLVARLQDTLSSDQATRDAAEQYLAHETLPKSGTDDVLGVQLAQILSEASLSLFVRQAAAIALKKYVRKRWSIFFDTFTQDMVVNGIVQTVDATPVEAKEHIRTSLLACLCDAEPKVRSQASDILSLISSCDFPDHFPQLLPTLQAYLHSYTEQDAHAAYKVHGAMKFLLDLVHVELDENQLLMVAQQLVPLLQGIVSSSSDWITPHTRARCINVFHQCLISLYMAKDTYVDTVHMVTTHYLPPWLQGMQVLMSPDFFNSANWQEPVTWEMLGLRHEIVAFLGTASHFRNIFQEYAPTLLRLVIAQLQAMVPLFIECHMLDNISFPSSVEADADVACSVSMLAESCFTFLTRQSRAAAMRDVCVQGGVGGDGAATDTLHTLLVLMRTYAQVTNEDVETWEADLNAYVEQDDAENVLAGLRPAISDLLENMLDSFPLPVLRQLRVCVDGISTAQAHAKDAWWVPIEAQLWLIGASHEAVDDILLDRDDADLLSIPRMLELLVLPHLSMQAPIYLCGRCFVFASQYVQALPQDVARRIFVAAVDVVRMPDASLPLKLSAVRAICNIKMDRAEATGSDDAAVLEHFTTLLPVATHSTLVLLLDTLEAFIPRDKSSSLSLDVLQRMTEAILLSWRHHMSDPAIELSISYVLESLLKCPVPGCPAQTLYMSMQAFAPCLSVDVELGVAPSAAAMIRSVFRVADAEMLRDVVSFAFPAVASYMLVGEDVEALQSLMQSLAILCEKCPHDILGWHDEHDTPSLQILLRIIERLLCMDEQVCGQAFGKFLVALFTQAGSMLAPVMPALLHALVAKLAQATMPDCTLTLLYALAYLMAHHAEAVVAQLAATELEGGESALVTFVRRWLADVLYTTTPDMLQEHMTALMQLFQHWTPSLQHLFVDGDVLPAPDHVIMTRSRAKAYQQYEQIPASTKVLKLLLQEYATSRKLLDEAHARDVQAKAPLEEQLDHDEWSDEDDVDLGLDINWADFQDEEEEGDVMDEADVREALRAVGIADVPSGRTAWRSFCVRSTRVSRMWAKLCRI</sequence>
<dbReference type="VEuPathDB" id="FungiDB:DNF11_1979"/>
<dbReference type="Pfam" id="PF03810">
    <property type="entry name" value="IBN_N"/>
    <property type="match status" value="1"/>
</dbReference>
<dbReference type="InterPro" id="IPR001494">
    <property type="entry name" value="Importin-beta_N"/>
</dbReference>
<dbReference type="Gene3D" id="1.25.10.10">
    <property type="entry name" value="Leucine-rich Repeat Variant"/>
    <property type="match status" value="1"/>
</dbReference>
<evidence type="ECO:0000256" key="2">
    <source>
        <dbReference type="ARBA" id="ARBA00022448"/>
    </source>
</evidence>
<dbReference type="InterPro" id="IPR016024">
    <property type="entry name" value="ARM-type_fold"/>
</dbReference>
<feature type="domain" description="Importin N-terminal" evidence="4">
    <location>
        <begin position="27"/>
        <end position="114"/>
    </location>
</feature>
<protein>
    <submittedName>
        <fullName evidence="5">Importin-9</fullName>
    </submittedName>
</protein>
<keyword evidence="3" id="KW-0539">Nucleus</keyword>
<keyword evidence="6" id="KW-1185">Reference proteome</keyword>
<reference evidence="5 6" key="1">
    <citation type="submission" date="2018-10" db="EMBL/GenBank/DDBJ databases">
        <title>Complete genome sequence of Malassezia restricta CBS 7877.</title>
        <authorList>
            <person name="Morand S.C."/>
            <person name="Bertignac M."/>
            <person name="Iltis A."/>
            <person name="Kolder I."/>
            <person name="Pirovano W."/>
            <person name="Jourdain R."/>
            <person name="Clavaud C."/>
        </authorList>
    </citation>
    <scope>NUCLEOTIDE SEQUENCE [LARGE SCALE GENOMIC DNA]</scope>
    <source>
        <strain evidence="5 6">CBS 7877</strain>
    </source>
</reference>
<dbReference type="Proteomes" id="UP000269793">
    <property type="component" value="Chromosome III"/>
</dbReference>
<evidence type="ECO:0000259" key="4">
    <source>
        <dbReference type="PROSITE" id="PS50166"/>
    </source>
</evidence>
<evidence type="ECO:0000313" key="6">
    <source>
        <dbReference type="Proteomes" id="UP000269793"/>
    </source>
</evidence>
<evidence type="ECO:0000256" key="3">
    <source>
        <dbReference type="ARBA" id="ARBA00023242"/>
    </source>
</evidence>
<dbReference type="PANTHER" id="PTHR10997:SF9">
    <property type="entry name" value="IMPORTIN-9"/>
    <property type="match status" value="1"/>
</dbReference>
<dbReference type="GO" id="GO:0005635">
    <property type="term" value="C:nuclear envelope"/>
    <property type="evidence" value="ECO:0007669"/>
    <property type="project" value="TreeGrafter"/>
</dbReference>